<dbReference type="EMBL" id="CP002205">
    <property type="protein sequence ID" value="ADN08353.1"/>
    <property type="molecule type" value="Genomic_DNA"/>
</dbReference>
<keyword evidence="3" id="KW-1133">Transmembrane helix</keyword>
<accession>E0UU44</accession>
<protein>
    <recommendedName>
        <fullName evidence="1">diguanylate cyclase</fullName>
        <ecNumber evidence="1">2.7.7.65</ecNumber>
    </recommendedName>
</protein>
<evidence type="ECO:0000259" key="4">
    <source>
        <dbReference type="PROSITE" id="PS50887"/>
    </source>
</evidence>
<reference evidence="6" key="1">
    <citation type="journal article" date="2010" name="Stand. Genomic Sci.">
        <title>Complete genome sequence of Sulfurimonas autotrophica type strain (OK10).</title>
        <authorList>
            <person name="Sikorski J."/>
            <person name="Munk C."/>
            <person name="Lapidus A."/>
            <person name="Djao O."/>
            <person name="Lucas S."/>
            <person name="Glavina Del Rio T."/>
            <person name="Nolan M."/>
            <person name="Tice H."/>
            <person name="Han C."/>
            <person name="Cheng J."/>
            <person name="Tapia R."/>
            <person name="Goodwin L."/>
            <person name="Pitluck S."/>
            <person name="Liolios K."/>
            <person name="Ivanova N."/>
            <person name="Mavromatis K."/>
            <person name="Mikhailova N."/>
            <person name="Pati A."/>
            <person name="Sims D."/>
            <person name="Meincke L."/>
            <person name="Brettin T."/>
            <person name="Detter J."/>
            <person name="Chen A."/>
            <person name="Palaniappan K."/>
            <person name="Land M."/>
            <person name="Hauser L."/>
            <person name="Chang Y."/>
            <person name="Jeffries C."/>
            <person name="Rohde M."/>
            <person name="Lang E."/>
            <person name="Spring S."/>
            <person name="Goker M."/>
            <person name="Woyke T."/>
            <person name="Bristow J."/>
            <person name="Eisen J."/>
            <person name="Markowitz V."/>
            <person name="Hugenholtz P."/>
            <person name="Kyrpides N."/>
            <person name="Klenk H."/>
        </authorList>
    </citation>
    <scope>NUCLEOTIDE SEQUENCE [LARGE SCALE GENOMIC DNA]</scope>
    <source>
        <strain evidence="6">ATCC BAA-671 / DSM 16294 / JCM 11897 / OK10</strain>
    </source>
</reference>
<keyword evidence="3" id="KW-0812">Transmembrane</keyword>
<feature type="transmembrane region" description="Helical" evidence="3">
    <location>
        <begin position="50"/>
        <end position="67"/>
    </location>
</feature>
<dbReference type="EC" id="2.7.7.65" evidence="1"/>
<dbReference type="NCBIfam" id="TIGR00254">
    <property type="entry name" value="GGDEF"/>
    <property type="match status" value="1"/>
</dbReference>
<dbReference type="SUPFAM" id="SSF55073">
    <property type="entry name" value="Nucleotide cyclase"/>
    <property type="match status" value="1"/>
</dbReference>
<dbReference type="PROSITE" id="PS50887">
    <property type="entry name" value="GGDEF"/>
    <property type="match status" value="1"/>
</dbReference>
<evidence type="ECO:0000256" key="3">
    <source>
        <dbReference type="SAM" id="Phobius"/>
    </source>
</evidence>
<dbReference type="Pfam" id="PF20966">
    <property type="entry name" value="MASE6"/>
    <property type="match status" value="1"/>
</dbReference>
<evidence type="ECO:0000256" key="1">
    <source>
        <dbReference type="ARBA" id="ARBA00012528"/>
    </source>
</evidence>
<feature type="transmembrane region" description="Helical" evidence="3">
    <location>
        <begin position="21"/>
        <end position="44"/>
    </location>
</feature>
<dbReference type="eggNOG" id="COG3706">
    <property type="taxonomic scope" value="Bacteria"/>
</dbReference>
<feature type="domain" description="GGDEF" evidence="4">
    <location>
        <begin position="230"/>
        <end position="367"/>
    </location>
</feature>
<organism evidence="5 6">
    <name type="scientific">Sulfurimonas autotrophica (strain ATCC BAA-671 / DSM 16294 / JCM 11897 / OK10)</name>
    <dbReference type="NCBI Taxonomy" id="563040"/>
    <lineage>
        <taxon>Bacteria</taxon>
        <taxon>Pseudomonadati</taxon>
        <taxon>Campylobacterota</taxon>
        <taxon>Epsilonproteobacteria</taxon>
        <taxon>Campylobacterales</taxon>
        <taxon>Sulfurimonadaceae</taxon>
        <taxon>Sulfurimonas</taxon>
    </lineage>
</organism>
<proteinExistence type="predicted"/>
<dbReference type="Gene3D" id="3.30.70.270">
    <property type="match status" value="1"/>
</dbReference>
<dbReference type="InterPro" id="IPR048435">
    <property type="entry name" value="MASE6"/>
</dbReference>
<dbReference type="GO" id="GO:0043709">
    <property type="term" value="P:cell adhesion involved in single-species biofilm formation"/>
    <property type="evidence" value="ECO:0007669"/>
    <property type="project" value="TreeGrafter"/>
</dbReference>
<dbReference type="Pfam" id="PF00990">
    <property type="entry name" value="GGDEF"/>
    <property type="match status" value="1"/>
</dbReference>
<dbReference type="InterPro" id="IPR000160">
    <property type="entry name" value="GGDEF_dom"/>
</dbReference>
<dbReference type="SMART" id="SM00267">
    <property type="entry name" value="GGDEF"/>
    <property type="match status" value="1"/>
</dbReference>
<feature type="transmembrane region" description="Helical" evidence="3">
    <location>
        <begin position="74"/>
        <end position="94"/>
    </location>
</feature>
<dbReference type="STRING" id="563040.Saut_0304"/>
<dbReference type="FunFam" id="3.30.70.270:FF:000001">
    <property type="entry name" value="Diguanylate cyclase domain protein"/>
    <property type="match status" value="1"/>
</dbReference>
<dbReference type="PANTHER" id="PTHR45138:SF9">
    <property type="entry name" value="DIGUANYLATE CYCLASE DGCM-RELATED"/>
    <property type="match status" value="1"/>
</dbReference>
<evidence type="ECO:0000313" key="6">
    <source>
        <dbReference type="Proteomes" id="UP000007803"/>
    </source>
</evidence>
<gene>
    <name evidence="5" type="ordered locus">Saut_0304</name>
</gene>
<comment type="catalytic activity">
    <reaction evidence="2">
        <text>2 GTP = 3',3'-c-di-GMP + 2 diphosphate</text>
        <dbReference type="Rhea" id="RHEA:24898"/>
        <dbReference type="ChEBI" id="CHEBI:33019"/>
        <dbReference type="ChEBI" id="CHEBI:37565"/>
        <dbReference type="ChEBI" id="CHEBI:58805"/>
        <dbReference type="EC" id="2.7.7.65"/>
    </reaction>
</comment>
<keyword evidence="3" id="KW-0472">Membrane</keyword>
<dbReference type="InterPro" id="IPR050469">
    <property type="entry name" value="Diguanylate_Cyclase"/>
</dbReference>
<dbReference type="GO" id="GO:0052621">
    <property type="term" value="F:diguanylate cyclase activity"/>
    <property type="evidence" value="ECO:0007669"/>
    <property type="project" value="UniProtKB-EC"/>
</dbReference>
<dbReference type="OrthoDB" id="9790367at2"/>
<dbReference type="RefSeq" id="WP_013326109.1">
    <property type="nucleotide sequence ID" value="NC_014506.1"/>
</dbReference>
<evidence type="ECO:0000313" key="5">
    <source>
        <dbReference type="EMBL" id="ADN08353.1"/>
    </source>
</evidence>
<dbReference type="HOGENOM" id="CLU_000445_11_1_7"/>
<feature type="transmembrane region" description="Helical" evidence="3">
    <location>
        <begin position="154"/>
        <end position="174"/>
    </location>
</feature>
<dbReference type="InterPro" id="IPR029787">
    <property type="entry name" value="Nucleotide_cyclase"/>
</dbReference>
<dbReference type="CDD" id="cd01949">
    <property type="entry name" value="GGDEF"/>
    <property type="match status" value="1"/>
</dbReference>
<evidence type="ECO:0000256" key="2">
    <source>
        <dbReference type="ARBA" id="ARBA00034247"/>
    </source>
</evidence>
<name>E0UU44_SULAO</name>
<sequence>MNKILDFLTLERGDDFCNRRYIVIKFALLSSIVLFSLFIFINLFMHQYKASVIDFISAFVAIFAYIYMQNSKNIILTIRIATFNIVIFFLIFAYISQAEHFSLIWTIFVPIFAIITNGKRVGLYFSLLFYAILFVLSYHYINVWDSGQWLFTDWMRLVLASTVLTLCMYIYEALLDKAQQDLQRARAKELQRTKELHLQSITDQLTGLYNRRYYDNMIVKLAALAKRQNLCITFFILDIDYFKLYNDNYGHIQGDEALIEVAQVLKKHIQRGDDFVFRLGGEEFAGIILSKEKQKAQQWASQLTKIIEDLKIEHRTSKISEFLTVSIGIATLSHPQENNIGLLYKDADKALYTAKYNGRNQSQISQESN</sequence>
<dbReference type="GO" id="GO:0005886">
    <property type="term" value="C:plasma membrane"/>
    <property type="evidence" value="ECO:0007669"/>
    <property type="project" value="TreeGrafter"/>
</dbReference>
<dbReference type="GO" id="GO:1902201">
    <property type="term" value="P:negative regulation of bacterial-type flagellum-dependent cell motility"/>
    <property type="evidence" value="ECO:0007669"/>
    <property type="project" value="TreeGrafter"/>
</dbReference>
<dbReference type="InterPro" id="IPR043128">
    <property type="entry name" value="Rev_trsase/Diguanyl_cyclase"/>
</dbReference>
<feature type="transmembrane region" description="Helical" evidence="3">
    <location>
        <begin position="100"/>
        <end position="116"/>
    </location>
</feature>
<dbReference type="KEGG" id="sua:Saut_0304"/>
<dbReference type="PANTHER" id="PTHR45138">
    <property type="entry name" value="REGULATORY COMPONENTS OF SENSORY TRANSDUCTION SYSTEM"/>
    <property type="match status" value="1"/>
</dbReference>
<keyword evidence="6" id="KW-1185">Reference proteome</keyword>
<dbReference type="AlphaFoldDB" id="E0UU44"/>
<feature type="transmembrane region" description="Helical" evidence="3">
    <location>
        <begin position="123"/>
        <end position="142"/>
    </location>
</feature>
<dbReference type="Proteomes" id="UP000007803">
    <property type="component" value="Chromosome"/>
</dbReference>